<reference evidence="2 3" key="1">
    <citation type="journal article" date="2015" name="Genome Biol. Evol.">
        <title>Found and Lost: The Fates of Horizontally Acquired Genes in Arthropod-Symbiotic Spiroplasma.</title>
        <authorList>
            <person name="Lo W.S."/>
            <person name="Gasparich G.E."/>
            <person name="Kuo C.H."/>
        </authorList>
    </citation>
    <scope>NUCLEOTIDE SEQUENCE [LARGE SCALE GENOMIC DNA]</scope>
    <source>
        <strain evidence="3">TDA-040725-5</strain>
    </source>
</reference>
<evidence type="ECO:0000313" key="2">
    <source>
        <dbReference type="EMBL" id="AKM54151.1"/>
    </source>
</evidence>
<protein>
    <submittedName>
        <fullName evidence="2">Uncharacterized protein</fullName>
    </submittedName>
</protein>
<feature type="region of interest" description="Disordered" evidence="1">
    <location>
        <begin position="212"/>
        <end position="260"/>
    </location>
</feature>
<keyword evidence="3" id="KW-1185">Reference proteome</keyword>
<organism evidence="2 3">
    <name type="scientific">Spiroplasma eriocheiris</name>
    <dbReference type="NCBI Taxonomy" id="315358"/>
    <lineage>
        <taxon>Bacteria</taxon>
        <taxon>Bacillati</taxon>
        <taxon>Mycoplasmatota</taxon>
        <taxon>Mollicutes</taxon>
        <taxon>Entomoplasmatales</taxon>
        <taxon>Spiroplasmataceae</taxon>
        <taxon>Spiroplasma</taxon>
    </lineage>
</organism>
<reference evidence="3" key="2">
    <citation type="submission" date="2015-06" db="EMBL/GenBank/DDBJ databases">
        <title>Complete genome sequence of Spiroplasma eriocheiris TDA-040725-5 (DSM 21848).</title>
        <authorList>
            <person name="Lo W.-S."/>
            <person name="Kuo C.-H."/>
        </authorList>
    </citation>
    <scope>NUCLEOTIDE SEQUENCE [LARGE SCALE GENOMIC DNA]</scope>
    <source>
        <strain evidence="3">TDA-040725-5</strain>
    </source>
</reference>
<proteinExistence type="predicted"/>
<sequence length="260" mass="30382">MTKNGNIAANGGLIDMKKDMITLTVQEFIDLVPDDNIREVRNDAEYQFDYESWKTIIYSSGKLKFILRYIQGIFRWMETVADLSDLRISISAIVVDKFNFSIFKNDLHIFNCSLSTNFYLISEDEWAEKITEAHYSNFDIVDGDLTYNALELGQWKGEEGFGKFINMLLMLIRETDKFKTSSLPIQWIVEFKDRKLSMSRIRMQIESLQNRKKPDNDFLTTNSDDETPEADLEQSKRPSLGTINQEETTSSWNKYYKTDK</sequence>
<gene>
    <name evidence="2" type="ORF">SERIO_v1c05800</name>
</gene>
<dbReference type="EMBL" id="CP011856">
    <property type="protein sequence ID" value="AKM54151.1"/>
    <property type="molecule type" value="Genomic_DNA"/>
</dbReference>
<feature type="compositionally biased region" description="Acidic residues" evidence="1">
    <location>
        <begin position="223"/>
        <end position="232"/>
    </location>
</feature>
<dbReference type="Proteomes" id="UP000035661">
    <property type="component" value="Chromosome"/>
</dbReference>
<name>A0A0H3XJU2_9MOLU</name>
<dbReference type="PATRIC" id="fig|743698.3.peg.580"/>
<evidence type="ECO:0000313" key="3">
    <source>
        <dbReference type="Proteomes" id="UP000035661"/>
    </source>
</evidence>
<evidence type="ECO:0000256" key="1">
    <source>
        <dbReference type="SAM" id="MobiDB-lite"/>
    </source>
</evidence>
<dbReference type="KEGG" id="seri:SERIO_v1c05800"/>
<feature type="compositionally biased region" description="Polar residues" evidence="1">
    <location>
        <begin position="241"/>
        <end position="253"/>
    </location>
</feature>
<accession>A0A0H3XJU2</accession>
<dbReference type="AlphaFoldDB" id="A0A0H3XJU2"/>